<dbReference type="InterPro" id="IPR036866">
    <property type="entry name" value="RibonucZ/Hydroxyglut_hydro"/>
</dbReference>
<gene>
    <name evidence="5" type="ORF">GNP93_01090</name>
</gene>
<accession>A0A7X2Z7T4</accession>
<evidence type="ECO:0000256" key="1">
    <source>
        <dbReference type="ARBA" id="ARBA00034221"/>
    </source>
</evidence>
<dbReference type="InterPro" id="IPR050662">
    <property type="entry name" value="Sec-metab_biosynth-thioest"/>
</dbReference>
<dbReference type="RefSeq" id="WP_127607207.1">
    <property type="nucleotide sequence ID" value="NZ_JARTHJ010000067.1"/>
</dbReference>
<dbReference type="SMART" id="SM00849">
    <property type="entry name" value="Lactamase_B"/>
    <property type="match status" value="1"/>
</dbReference>
<reference evidence="5 6" key="1">
    <citation type="submission" date="2019-11" db="EMBL/GenBank/DDBJ databases">
        <title>Draft genome sequences of five Paenibacillus species of dairy origin.</title>
        <authorList>
            <person name="Olajide A.M."/>
            <person name="Chen S."/>
            <person name="Lapointe G."/>
        </authorList>
    </citation>
    <scope>NUCLEOTIDE SEQUENCE [LARGE SCALE GENOMIC DNA]</scope>
    <source>
        <strain evidence="5 6">2CS3</strain>
    </source>
</reference>
<dbReference type="Gene3D" id="3.60.15.10">
    <property type="entry name" value="Ribonuclease Z/Hydroxyacylglutathione hydrolase-like"/>
    <property type="match status" value="1"/>
</dbReference>
<dbReference type="AlphaFoldDB" id="A0A7X2Z7T4"/>
<dbReference type="EMBL" id="WNZX01000001">
    <property type="protein sequence ID" value="MUG69263.1"/>
    <property type="molecule type" value="Genomic_DNA"/>
</dbReference>
<dbReference type="SUPFAM" id="SSF56281">
    <property type="entry name" value="Metallo-hydrolase/oxidoreductase"/>
    <property type="match status" value="1"/>
</dbReference>
<comment type="catalytic activity">
    <reaction evidence="3">
        <text>3',5'-cyclic UMP + H2O = UMP + H(+)</text>
        <dbReference type="Rhea" id="RHEA:70575"/>
        <dbReference type="ChEBI" id="CHEBI:15377"/>
        <dbReference type="ChEBI" id="CHEBI:15378"/>
        <dbReference type="ChEBI" id="CHEBI:57865"/>
        <dbReference type="ChEBI" id="CHEBI:184387"/>
    </reaction>
    <physiologicalReaction direction="left-to-right" evidence="3">
        <dbReference type="Rhea" id="RHEA:70576"/>
    </physiologicalReaction>
</comment>
<comment type="catalytic activity">
    <reaction evidence="1">
        <text>3',5'-cyclic CMP + H2O = CMP + H(+)</text>
        <dbReference type="Rhea" id="RHEA:72675"/>
        <dbReference type="ChEBI" id="CHEBI:15377"/>
        <dbReference type="ChEBI" id="CHEBI:15378"/>
        <dbReference type="ChEBI" id="CHEBI:58003"/>
        <dbReference type="ChEBI" id="CHEBI:60377"/>
    </reaction>
    <physiologicalReaction direction="left-to-right" evidence="1">
        <dbReference type="Rhea" id="RHEA:72676"/>
    </physiologicalReaction>
</comment>
<dbReference type="PANTHER" id="PTHR23131">
    <property type="entry name" value="ENDORIBONUCLEASE LACTB2"/>
    <property type="match status" value="1"/>
</dbReference>
<evidence type="ECO:0000259" key="4">
    <source>
        <dbReference type="SMART" id="SM00849"/>
    </source>
</evidence>
<dbReference type="Pfam" id="PF00753">
    <property type="entry name" value="Lactamase_B"/>
    <property type="match status" value="1"/>
</dbReference>
<evidence type="ECO:0000256" key="2">
    <source>
        <dbReference type="ARBA" id="ARBA00034301"/>
    </source>
</evidence>
<dbReference type="PANTHER" id="PTHR23131:SF4">
    <property type="entry name" value="METALLO-BETA-LACTAMASE SUPERFAMILY POTEIN"/>
    <property type="match status" value="1"/>
</dbReference>
<feature type="domain" description="Metallo-beta-lactamase" evidence="4">
    <location>
        <begin position="24"/>
        <end position="241"/>
    </location>
</feature>
<name>A0A7X2Z7T4_9BACL</name>
<dbReference type="InterPro" id="IPR001279">
    <property type="entry name" value="Metallo-B-lactamas"/>
</dbReference>
<dbReference type="Proteomes" id="UP000450917">
    <property type="component" value="Unassembled WGS sequence"/>
</dbReference>
<evidence type="ECO:0000313" key="6">
    <source>
        <dbReference type="Proteomes" id="UP000450917"/>
    </source>
</evidence>
<proteinExistence type="predicted"/>
<comment type="function">
    <text evidence="2">Counteracts the endogenous Pycsar antiviral defense system. Phosphodiesterase that enables metal-dependent hydrolysis of host cyclic nucleotide Pycsar defense signals such as cCMP and cUMP.</text>
</comment>
<protein>
    <submittedName>
        <fullName evidence="5">MBL fold metallo-hydrolase</fullName>
    </submittedName>
</protein>
<dbReference type="GO" id="GO:0016787">
    <property type="term" value="F:hydrolase activity"/>
    <property type="evidence" value="ECO:0007669"/>
    <property type="project" value="UniProtKB-KW"/>
</dbReference>
<evidence type="ECO:0000313" key="5">
    <source>
        <dbReference type="EMBL" id="MUG69263.1"/>
    </source>
</evidence>
<sequence length="328" mass="37151">MYSVHKDGYGFHQITLPTLLPVGPVNVLVIERNGKLTLIDAGINTDEAFAILQSSLGNLGYSLTDLERIVLTHHHPDHIGLINRIAERCKIPVLAHPLAVPRLTRDPEYLSFRCDFFDTLYREMGCGELGAQRIEQMKRSMVENKHEKVTAEIIEVDEGGNIQGLDSLEPIYAPGHSPDHLMFYDRQRKVLAAGDHLLPKISSNALVEPDIDGNRLPSLALYRESLLKCRELAADIVFPGHGEAFGQHAALIDSRLSRMDEKADRVKELIKLRAKTPFELAKEMYPTEYRRQFTFVMSEVIGMLDYMETNLQIEKVFSNHVWSYAAKD</sequence>
<keyword evidence="5" id="KW-0378">Hydrolase</keyword>
<evidence type="ECO:0000256" key="3">
    <source>
        <dbReference type="ARBA" id="ARBA00048505"/>
    </source>
</evidence>
<keyword evidence="6" id="KW-1185">Reference proteome</keyword>
<comment type="caution">
    <text evidence="5">The sequence shown here is derived from an EMBL/GenBank/DDBJ whole genome shotgun (WGS) entry which is preliminary data.</text>
</comment>
<organism evidence="5 6">
    <name type="scientific">Paenibacillus validus</name>
    <dbReference type="NCBI Taxonomy" id="44253"/>
    <lineage>
        <taxon>Bacteria</taxon>
        <taxon>Bacillati</taxon>
        <taxon>Bacillota</taxon>
        <taxon>Bacilli</taxon>
        <taxon>Bacillales</taxon>
        <taxon>Paenibacillaceae</taxon>
        <taxon>Paenibacillus</taxon>
    </lineage>
</organism>